<dbReference type="Proteomes" id="UP000598971">
    <property type="component" value="Unassembled WGS sequence"/>
</dbReference>
<dbReference type="Pfam" id="PF13591">
    <property type="entry name" value="MerR_2"/>
    <property type="match status" value="1"/>
</dbReference>
<organism evidence="1 2">
    <name type="scientific">Limnovirga soli</name>
    <dbReference type="NCBI Taxonomy" id="2656915"/>
    <lineage>
        <taxon>Bacteria</taxon>
        <taxon>Pseudomonadati</taxon>
        <taxon>Bacteroidota</taxon>
        <taxon>Chitinophagia</taxon>
        <taxon>Chitinophagales</taxon>
        <taxon>Chitinophagaceae</taxon>
        <taxon>Limnovirga</taxon>
    </lineage>
</organism>
<reference evidence="1" key="1">
    <citation type="submission" date="2019-10" db="EMBL/GenBank/DDBJ databases">
        <title>Draft genome sequence of Panacibacter sp. KCS-6.</title>
        <authorList>
            <person name="Yim K.J."/>
        </authorList>
    </citation>
    <scope>NUCLEOTIDE SEQUENCE</scope>
    <source>
        <strain evidence="1">KCS-6</strain>
    </source>
</reference>
<accession>A0A8J8FHV4</accession>
<dbReference type="AlphaFoldDB" id="A0A8J8FHV4"/>
<sequence length="98" mass="11636">MQTEEMIPATEFCIHHNIELSFIYALQQSGLIEITRVEENVYLPISQLREIEKLACFYYEMDINLEGLETINHLLQKITYMQQQITVLTHNLGRYENE</sequence>
<gene>
    <name evidence="1" type="ORF">GD597_14220</name>
</gene>
<evidence type="ECO:0000313" key="2">
    <source>
        <dbReference type="Proteomes" id="UP000598971"/>
    </source>
</evidence>
<dbReference type="RefSeq" id="WP_171608572.1">
    <property type="nucleotide sequence ID" value="NZ_WHPF01000010.1"/>
</dbReference>
<comment type="caution">
    <text evidence="1">The sequence shown here is derived from an EMBL/GenBank/DDBJ whole genome shotgun (WGS) entry which is preliminary data.</text>
</comment>
<evidence type="ECO:0000313" key="1">
    <source>
        <dbReference type="EMBL" id="NNV56624.1"/>
    </source>
</evidence>
<proteinExistence type="predicted"/>
<name>A0A8J8FHV4_9BACT</name>
<keyword evidence="2" id="KW-1185">Reference proteome</keyword>
<protein>
    <submittedName>
        <fullName evidence="1">MerR family transcriptional regulator</fullName>
    </submittedName>
</protein>
<dbReference type="Gene3D" id="1.10.1660.10">
    <property type="match status" value="1"/>
</dbReference>
<dbReference type="EMBL" id="WHPF01000010">
    <property type="protein sequence ID" value="NNV56624.1"/>
    <property type="molecule type" value="Genomic_DNA"/>
</dbReference>